<keyword evidence="2" id="KW-1185">Reference proteome</keyword>
<dbReference type="RefSeq" id="WP_161673496.1">
    <property type="nucleotide sequence ID" value="NZ_JAABLP010000001.1"/>
</dbReference>
<dbReference type="EMBL" id="JAABLP010000001">
    <property type="protein sequence ID" value="NBN62495.1"/>
    <property type="molecule type" value="Genomic_DNA"/>
</dbReference>
<organism evidence="1 2">
    <name type="scientific">Pannonibacter tanglangensis</name>
    <dbReference type="NCBI Taxonomy" id="2750084"/>
    <lineage>
        <taxon>Bacteria</taxon>
        <taxon>Pseudomonadati</taxon>
        <taxon>Pseudomonadota</taxon>
        <taxon>Alphaproteobacteria</taxon>
        <taxon>Hyphomicrobiales</taxon>
        <taxon>Stappiaceae</taxon>
        <taxon>Pannonibacter</taxon>
    </lineage>
</organism>
<sequence length="206" mass="23100">MKVNHLEVLVEEPSMAALLFELLPRVINEDVTFSIFTYNGKSDLLKKLPDRLLGYSSWLPENFGIVVLVDNDDDDCKALKATLEDHFARAGIPTKQSPNGTLFSGLTRIAIKELEAWYFGNWPAVNRSYPKVPLSTATKARFRNSDEIQGGTWEAFERICKDNGLFLSGLRKVEAARAIGKEIDISENKSPSFQAFIDGIRMLTSQ</sequence>
<gene>
    <name evidence="1" type="ORF">GWI71_02270</name>
</gene>
<reference evidence="1 2" key="1">
    <citation type="submission" date="2020-01" db="EMBL/GenBank/DDBJ databases">
        <authorList>
            <person name="Peng S.Y."/>
            <person name="Li J."/>
            <person name="Wang M."/>
            <person name="Wang L."/>
            <person name="Wang C.Q."/>
            <person name="Wang J.R."/>
        </authorList>
    </citation>
    <scope>NUCLEOTIDE SEQUENCE [LARGE SCALE GENOMIC DNA]</scope>
    <source>
        <strain evidence="1 2">XCT-34</strain>
    </source>
</reference>
<dbReference type="InterPro" id="IPR025455">
    <property type="entry name" value="DUF4276"/>
</dbReference>
<evidence type="ECO:0000313" key="1">
    <source>
        <dbReference type="EMBL" id="NBN62495.1"/>
    </source>
</evidence>
<dbReference type="Proteomes" id="UP000541347">
    <property type="component" value="Unassembled WGS sequence"/>
</dbReference>
<protein>
    <submittedName>
        <fullName evidence="1">DUF4276 family protein</fullName>
    </submittedName>
</protein>
<comment type="caution">
    <text evidence="1">The sequence shown here is derived from an EMBL/GenBank/DDBJ whole genome shotgun (WGS) entry which is preliminary data.</text>
</comment>
<dbReference type="Pfam" id="PF14103">
    <property type="entry name" value="DUF4276"/>
    <property type="match status" value="1"/>
</dbReference>
<name>A0ABW9ZCE7_9HYPH</name>
<proteinExistence type="predicted"/>
<evidence type="ECO:0000313" key="2">
    <source>
        <dbReference type="Proteomes" id="UP000541347"/>
    </source>
</evidence>
<accession>A0ABW9ZCE7</accession>